<feature type="domain" description="JmjC" evidence="1">
    <location>
        <begin position="164"/>
        <end position="350"/>
    </location>
</feature>
<reference evidence="2 3" key="1">
    <citation type="journal article" date="2018" name="BMC Genomics">
        <title>The genome of Naegleria lovaniensis, the basis for a comparative approach to unravel pathogenicity factors of the human pathogenic amoeba N. fowleri.</title>
        <authorList>
            <person name="Liechti N."/>
            <person name="Schurch N."/>
            <person name="Bruggmann R."/>
            <person name="Wittwer M."/>
        </authorList>
    </citation>
    <scope>NUCLEOTIDE SEQUENCE [LARGE SCALE GENOMIC DNA]</scope>
    <source>
        <strain evidence="2 3">ATCC 30569</strain>
    </source>
</reference>
<proteinExistence type="predicted"/>
<dbReference type="AlphaFoldDB" id="A0AA88GXR4"/>
<sequence>MEKMKESLSEKLHRQLNFLSEQTRELYCGVDELDHAEIEELNGFPSYEDEDEILNFIQHYVNMNKPVIFRNAICDWPAFNKWNVEYFKQVIGEREISVACTPNGKADAVHDGKFIKPMELKMKFSKFIKLLQNKRRLLKEDISPKDAMEEDLNGMNSMNSIFYAQHQNSSLTKEFPFLMEDVPEHLGFAVRSFNNLPDAVNLWIGDSQSTSSLHKDPYENIYCVIAGKKIFTLYPPTDVINVPYKNYQEAQYKFDFDKKEWKIEDESTQVPWIDIDPDKETREDIEKKYPRYEHATPFKVEIGPGDALYLPALWLHQVAQEHNEEGVVIAVNYWHDMQYGPLFNFNQFLCNLHSENLL</sequence>
<evidence type="ECO:0000259" key="1">
    <source>
        <dbReference type="PROSITE" id="PS51184"/>
    </source>
</evidence>
<dbReference type="Gene3D" id="2.60.120.10">
    <property type="entry name" value="Jelly Rolls"/>
    <property type="match status" value="1"/>
</dbReference>
<organism evidence="2 3">
    <name type="scientific">Naegleria lovaniensis</name>
    <name type="common">Amoeba</name>
    <dbReference type="NCBI Taxonomy" id="51637"/>
    <lineage>
        <taxon>Eukaryota</taxon>
        <taxon>Discoba</taxon>
        <taxon>Heterolobosea</taxon>
        <taxon>Tetramitia</taxon>
        <taxon>Eutetramitia</taxon>
        <taxon>Vahlkampfiidae</taxon>
        <taxon>Naegleria</taxon>
    </lineage>
</organism>
<dbReference type="Proteomes" id="UP000816034">
    <property type="component" value="Unassembled WGS sequence"/>
</dbReference>
<dbReference type="PANTHER" id="PTHR12461:SF99">
    <property type="entry name" value="BIFUNCTIONAL PEPTIDASE AND (3S)-LYSYL HYDROXYLASE JMJD7"/>
    <property type="match status" value="1"/>
</dbReference>
<evidence type="ECO:0000313" key="2">
    <source>
        <dbReference type="EMBL" id="KAG2387589.1"/>
    </source>
</evidence>
<dbReference type="PROSITE" id="PS51184">
    <property type="entry name" value="JMJC"/>
    <property type="match status" value="1"/>
</dbReference>
<dbReference type="RefSeq" id="XP_044551581.1">
    <property type="nucleotide sequence ID" value="XM_044687527.1"/>
</dbReference>
<dbReference type="SUPFAM" id="SSF51197">
    <property type="entry name" value="Clavaminate synthase-like"/>
    <property type="match status" value="1"/>
</dbReference>
<dbReference type="InterPro" id="IPR014710">
    <property type="entry name" value="RmlC-like_jellyroll"/>
</dbReference>
<evidence type="ECO:0000313" key="3">
    <source>
        <dbReference type="Proteomes" id="UP000816034"/>
    </source>
</evidence>
<dbReference type="InterPro" id="IPR041667">
    <property type="entry name" value="Cupin_8"/>
</dbReference>
<dbReference type="Pfam" id="PF13621">
    <property type="entry name" value="Cupin_8"/>
    <property type="match status" value="1"/>
</dbReference>
<dbReference type="PANTHER" id="PTHR12461">
    <property type="entry name" value="HYPOXIA-INDUCIBLE FACTOR 1 ALPHA INHIBITOR-RELATED"/>
    <property type="match status" value="1"/>
</dbReference>
<protein>
    <recommendedName>
        <fullName evidence="1">JmjC domain-containing protein</fullName>
    </recommendedName>
</protein>
<dbReference type="GeneID" id="68093639"/>
<gene>
    <name evidence="2" type="ORF">C9374_001183</name>
</gene>
<dbReference type="SMART" id="SM00558">
    <property type="entry name" value="JmjC"/>
    <property type="match status" value="1"/>
</dbReference>
<dbReference type="InterPro" id="IPR003347">
    <property type="entry name" value="JmjC_dom"/>
</dbReference>
<name>A0AA88GXR4_NAELO</name>
<accession>A0AA88GXR4</accession>
<comment type="caution">
    <text evidence="2">The sequence shown here is derived from an EMBL/GenBank/DDBJ whole genome shotgun (WGS) entry which is preliminary data.</text>
</comment>
<keyword evidence="3" id="KW-1185">Reference proteome</keyword>
<dbReference type="EMBL" id="PYSW02000012">
    <property type="protein sequence ID" value="KAG2387589.1"/>
    <property type="molecule type" value="Genomic_DNA"/>
</dbReference>